<dbReference type="OrthoDB" id="2376226at2"/>
<sequence length="68" mass="7809">MDKQELLPEEFPEGPVGATRNEKLGKSSPWKRKQRRASAYVYPRKEYHAGLMRDSPGSHPPHDGTEEF</sequence>
<dbReference type="STRING" id="112248.SAMN05444392_11245"/>
<dbReference type="Proteomes" id="UP000184476">
    <property type="component" value="Unassembled WGS sequence"/>
</dbReference>
<name>A0A1M5A6X3_9BACL</name>
<dbReference type="AlphaFoldDB" id="A0A1M5A6X3"/>
<evidence type="ECO:0000313" key="2">
    <source>
        <dbReference type="EMBL" id="SHF25887.1"/>
    </source>
</evidence>
<dbReference type="RefSeq" id="WP_073156668.1">
    <property type="nucleotide sequence ID" value="NZ_FQVL01000012.1"/>
</dbReference>
<proteinExistence type="predicted"/>
<organism evidence="2 3">
    <name type="scientific">Seinonella peptonophila</name>
    <dbReference type="NCBI Taxonomy" id="112248"/>
    <lineage>
        <taxon>Bacteria</taxon>
        <taxon>Bacillati</taxon>
        <taxon>Bacillota</taxon>
        <taxon>Bacilli</taxon>
        <taxon>Bacillales</taxon>
        <taxon>Thermoactinomycetaceae</taxon>
        <taxon>Seinonella</taxon>
    </lineage>
</organism>
<feature type="region of interest" description="Disordered" evidence="1">
    <location>
        <begin position="1"/>
        <end position="68"/>
    </location>
</feature>
<evidence type="ECO:0000313" key="3">
    <source>
        <dbReference type="Proteomes" id="UP000184476"/>
    </source>
</evidence>
<accession>A0A1M5A6X3</accession>
<evidence type="ECO:0000256" key="1">
    <source>
        <dbReference type="SAM" id="MobiDB-lite"/>
    </source>
</evidence>
<dbReference type="EMBL" id="FQVL01000012">
    <property type="protein sequence ID" value="SHF25887.1"/>
    <property type="molecule type" value="Genomic_DNA"/>
</dbReference>
<keyword evidence="3" id="KW-1185">Reference proteome</keyword>
<protein>
    <submittedName>
        <fullName evidence="2">Uncharacterized protein</fullName>
    </submittedName>
</protein>
<reference evidence="2 3" key="1">
    <citation type="submission" date="2016-11" db="EMBL/GenBank/DDBJ databases">
        <authorList>
            <person name="Jaros S."/>
            <person name="Januszkiewicz K."/>
            <person name="Wedrychowicz H."/>
        </authorList>
    </citation>
    <scope>NUCLEOTIDE SEQUENCE [LARGE SCALE GENOMIC DNA]</scope>
    <source>
        <strain evidence="2 3">DSM 44666</strain>
    </source>
</reference>
<gene>
    <name evidence="2" type="ORF">SAMN05444392_11245</name>
</gene>